<dbReference type="Pfam" id="PF11951">
    <property type="entry name" value="Fungal_trans_2"/>
    <property type="match status" value="1"/>
</dbReference>
<name>A0A6V8HQF5_TALPI</name>
<protein>
    <submittedName>
        <fullName evidence="1">C6 transcription factor</fullName>
    </submittedName>
</protein>
<dbReference type="AlphaFoldDB" id="A0A6V8HQF5"/>
<sequence>MQEEKTSSTLPTYTTYLTCDLQATGCGQCHRAGLLCYGYLDPGQLLIRDQTRATEQKVLARQSPGNALPPVLQVGWLVRARNIFFSLYVFGLSRSYHVLAPLCAKATETGHLWSCVDAVSLALMSFQSGSPAILHMACKKYVDSIRKVSHAVQDPTLSLNDETLQSVLLLDLYEKMVNRNPQSLESWTSHIGGAMSLIKARGTRNISSPVACQLSFRLSVTLPISYGLARLEIPGELIGLLRDLDPYITGIKKDFTSITVDTFMLKSDIDRGRISSLEAAHRAQKIRSHLIAFEEAIPLSLGPQSVICPDPCILGTPWDIYPDHFTAQLWTALRFHRLAMDDIIQIQGSEDMFLSEDAFRDIGIVVGQICAAVPQFILPGFWPGNEIPFSPLQRLRCCVILAPLFIVAQLSRNPGIRSWAIQILENIAQNGNLRMAGEIALLLKESTPIDYWTVYAMSGSYALAA</sequence>
<accession>A0A6V8HQF5</accession>
<gene>
    <name evidence="1" type="ORF">TCE0_060r19261</name>
</gene>
<evidence type="ECO:0000313" key="1">
    <source>
        <dbReference type="EMBL" id="GAM43996.1"/>
    </source>
</evidence>
<dbReference type="PANTHER" id="PTHR38791:SF11">
    <property type="entry name" value="ZN(II)2CYS6 TRANSCRIPTION FACTOR (EUROFUNG)"/>
    <property type="match status" value="1"/>
</dbReference>
<dbReference type="InterPro" id="IPR021858">
    <property type="entry name" value="Fun_TF"/>
</dbReference>
<comment type="caution">
    <text evidence="1">The sequence shown here is derived from an EMBL/GenBank/DDBJ whole genome shotgun (WGS) entry which is preliminary data.</text>
</comment>
<proteinExistence type="predicted"/>
<keyword evidence="2" id="KW-1185">Reference proteome</keyword>
<dbReference type="PANTHER" id="PTHR38791">
    <property type="entry name" value="ZN(II)2CYS6 TRANSCRIPTION FACTOR (EUROFUNG)-RELATED-RELATED"/>
    <property type="match status" value="1"/>
</dbReference>
<dbReference type="InterPro" id="IPR053175">
    <property type="entry name" value="DHMBA_Reg_Transcription_Factor"/>
</dbReference>
<organism evidence="1 2">
    <name type="scientific">Talaromyces pinophilus</name>
    <name type="common">Penicillium pinophilum</name>
    <dbReference type="NCBI Taxonomy" id="128442"/>
    <lineage>
        <taxon>Eukaryota</taxon>
        <taxon>Fungi</taxon>
        <taxon>Dikarya</taxon>
        <taxon>Ascomycota</taxon>
        <taxon>Pezizomycotina</taxon>
        <taxon>Eurotiomycetes</taxon>
        <taxon>Eurotiomycetidae</taxon>
        <taxon>Eurotiales</taxon>
        <taxon>Trichocomaceae</taxon>
        <taxon>Talaromyces</taxon>
        <taxon>Talaromyces sect. Talaromyces</taxon>
    </lineage>
</organism>
<evidence type="ECO:0000313" key="2">
    <source>
        <dbReference type="Proteomes" id="UP000053095"/>
    </source>
</evidence>
<dbReference type="Proteomes" id="UP000053095">
    <property type="component" value="Unassembled WGS sequence"/>
</dbReference>
<reference evidence="2" key="1">
    <citation type="journal article" date="2015" name="Genome Announc.">
        <title>Draft genome sequence of Talaromyces cellulolyticus strain Y-94, a source of lignocellulosic biomass-degrading enzymes.</title>
        <authorList>
            <person name="Fujii T."/>
            <person name="Koike H."/>
            <person name="Sawayama S."/>
            <person name="Yano S."/>
            <person name="Inoue H."/>
        </authorList>
    </citation>
    <scope>NUCLEOTIDE SEQUENCE [LARGE SCALE GENOMIC DNA]</scope>
    <source>
        <strain evidence="2">Y-94</strain>
    </source>
</reference>
<dbReference type="EMBL" id="DF933856">
    <property type="protein sequence ID" value="GAM43996.1"/>
    <property type="molecule type" value="Genomic_DNA"/>
</dbReference>